<dbReference type="AlphaFoldDB" id="A0A645IS54"/>
<comment type="caution">
    <text evidence="1">The sequence shown here is derived from an EMBL/GenBank/DDBJ whole genome shotgun (WGS) entry which is preliminary data.</text>
</comment>
<dbReference type="InterPro" id="IPR027417">
    <property type="entry name" value="P-loop_NTPase"/>
</dbReference>
<dbReference type="EMBL" id="VSSQ01121631">
    <property type="protein sequence ID" value="MPN53946.1"/>
    <property type="molecule type" value="Genomic_DNA"/>
</dbReference>
<gene>
    <name evidence="1" type="ORF">SDC9_201615</name>
</gene>
<dbReference type="SUPFAM" id="SSF52540">
    <property type="entry name" value="P-loop containing nucleoside triphosphate hydrolases"/>
    <property type="match status" value="1"/>
</dbReference>
<name>A0A645IS54_9ZZZZ</name>
<accession>A0A645IS54</accession>
<evidence type="ECO:0000313" key="1">
    <source>
        <dbReference type="EMBL" id="MPN53946.1"/>
    </source>
</evidence>
<reference evidence="1" key="1">
    <citation type="submission" date="2019-08" db="EMBL/GenBank/DDBJ databases">
        <authorList>
            <person name="Kucharzyk K."/>
            <person name="Murdoch R.W."/>
            <person name="Higgins S."/>
            <person name="Loffler F."/>
        </authorList>
    </citation>
    <scope>NUCLEOTIDE SEQUENCE</scope>
</reference>
<protein>
    <recommendedName>
        <fullName evidence="2">Lipoprotein-releasing system ATP-binding protein LolD</fullName>
    </recommendedName>
</protein>
<sequence length="49" mass="5680">MSLITELNKKNNQTFVIVTHDQRIIKYADRVIHMDSGLIVSSEKVEHKV</sequence>
<proteinExistence type="predicted"/>
<dbReference type="Gene3D" id="3.40.50.300">
    <property type="entry name" value="P-loop containing nucleotide triphosphate hydrolases"/>
    <property type="match status" value="1"/>
</dbReference>
<evidence type="ECO:0008006" key="2">
    <source>
        <dbReference type="Google" id="ProtNLM"/>
    </source>
</evidence>
<organism evidence="1">
    <name type="scientific">bioreactor metagenome</name>
    <dbReference type="NCBI Taxonomy" id="1076179"/>
    <lineage>
        <taxon>unclassified sequences</taxon>
        <taxon>metagenomes</taxon>
        <taxon>ecological metagenomes</taxon>
    </lineage>
</organism>